<dbReference type="EMBL" id="JAQIZT010000010">
    <property type="protein sequence ID" value="KAJ6983299.1"/>
    <property type="molecule type" value="Genomic_DNA"/>
</dbReference>
<reference evidence="1" key="1">
    <citation type="journal article" date="2023" name="Mol. Ecol. Resour.">
        <title>Chromosome-level genome assembly of a triploid poplar Populus alba 'Berolinensis'.</title>
        <authorList>
            <person name="Chen S."/>
            <person name="Yu Y."/>
            <person name="Wang X."/>
            <person name="Wang S."/>
            <person name="Zhang T."/>
            <person name="Zhou Y."/>
            <person name="He R."/>
            <person name="Meng N."/>
            <person name="Wang Y."/>
            <person name="Liu W."/>
            <person name="Liu Z."/>
            <person name="Liu J."/>
            <person name="Guo Q."/>
            <person name="Huang H."/>
            <person name="Sederoff R.R."/>
            <person name="Wang G."/>
            <person name="Qu G."/>
            <person name="Chen S."/>
        </authorList>
    </citation>
    <scope>NUCLEOTIDE SEQUENCE</scope>
    <source>
        <strain evidence="1">SC-2020</strain>
    </source>
</reference>
<gene>
    <name evidence="1" type="ORF">NC653_026190</name>
</gene>
<proteinExistence type="predicted"/>
<evidence type="ECO:0000313" key="1">
    <source>
        <dbReference type="EMBL" id="KAJ6983299.1"/>
    </source>
</evidence>
<dbReference type="Proteomes" id="UP001164929">
    <property type="component" value="Chromosome 10"/>
</dbReference>
<keyword evidence="2" id="KW-1185">Reference proteome</keyword>
<comment type="caution">
    <text evidence="1">The sequence shown here is derived from an EMBL/GenBank/DDBJ whole genome shotgun (WGS) entry which is preliminary data.</text>
</comment>
<accession>A0AAD6MD56</accession>
<evidence type="ECO:0000313" key="2">
    <source>
        <dbReference type="Proteomes" id="UP001164929"/>
    </source>
</evidence>
<organism evidence="1 2">
    <name type="scientific">Populus alba x Populus x berolinensis</name>
    <dbReference type="NCBI Taxonomy" id="444605"/>
    <lineage>
        <taxon>Eukaryota</taxon>
        <taxon>Viridiplantae</taxon>
        <taxon>Streptophyta</taxon>
        <taxon>Embryophyta</taxon>
        <taxon>Tracheophyta</taxon>
        <taxon>Spermatophyta</taxon>
        <taxon>Magnoliopsida</taxon>
        <taxon>eudicotyledons</taxon>
        <taxon>Gunneridae</taxon>
        <taxon>Pentapetalae</taxon>
        <taxon>rosids</taxon>
        <taxon>fabids</taxon>
        <taxon>Malpighiales</taxon>
        <taxon>Salicaceae</taxon>
        <taxon>Saliceae</taxon>
        <taxon>Populus</taxon>
    </lineage>
</organism>
<name>A0AAD6MD56_9ROSI</name>
<protein>
    <submittedName>
        <fullName evidence="1">Uncharacterized protein</fullName>
    </submittedName>
</protein>
<dbReference type="AlphaFoldDB" id="A0AAD6MD56"/>
<sequence length="70" mass="7631">MGPTARNIGSNGNIKKRLRNVQTGDGVFGFLGVEEEVMKGARFVYGDKGGKKRFGSVEMAAPENGREKRE</sequence>